<proteinExistence type="predicted"/>
<gene>
    <name evidence="1" type="ORF">L6452_07841</name>
</gene>
<dbReference type="Proteomes" id="UP001055879">
    <property type="component" value="Linkage Group LG02"/>
</dbReference>
<reference evidence="1 2" key="2">
    <citation type="journal article" date="2022" name="Mol. Ecol. Resour.">
        <title>The genomes of chicory, endive, great burdock and yacon provide insights into Asteraceae paleo-polyploidization history and plant inulin production.</title>
        <authorList>
            <person name="Fan W."/>
            <person name="Wang S."/>
            <person name="Wang H."/>
            <person name="Wang A."/>
            <person name="Jiang F."/>
            <person name="Liu H."/>
            <person name="Zhao H."/>
            <person name="Xu D."/>
            <person name="Zhang Y."/>
        </authorList>
    </citation>
    <scope>NUCLEOTIDE SEQUENCE [LARGE SCALE GENOMIC DNA]</scope>
    <source>
        <strain evidence="2">cv. Niubang</strain>
    </source>
</reference>
<reference evidence="2" key="1">
    <citation type="journal article" date="2022" name="Mol. Ecol. Resour.">
        <title>The genomes of chicory, endive, great burdock and yacon provide insights into Asteraceae palaeo-polyploidization history and plant inulin production.</title>
        <authorList>
            <person name="Fan W."/>
            <person name="Wang S."/>
            <person name="Wang H."/>
            <person name="Wang A."/>
            <person name="Jiang F."/>
            <person name="Liu H."/>
            <person name="Zhao H."/>
            <person name="Xu D."/>
            <person name="Zhang Y."/>
        </authorList>
    </citation>
    <scope>NUCLEOTIDE SEQUENCE [LARGE SCALE GENOMIC DNA]</scope>
    <source>
        <strain evidence="2">cv. Niubang</strain>
    </source>
</reference>
<name>A0ACB9ELJ0_ARCLA</name>
<evidence type="ECO:0000313" key="1">
    <source>
        <dbReference type="EMBL" id="KAI3759784.1"/>
    </source>
</evidence>
<organism evidence="1 2">
    <name type="scientific">Arctium lappa</name>
    <name type="common">Greater burdock</name>
    <name type="synonym">Lappa major</name>
    <dbReference type="NCBI Taxonomy" id="4217"/>
    <lineage>
        <taxon>Eukaryota</taxon>
        <taxon>Viridiplantae</taxon>
        <taxon>Streptophyta</taxon>
        <taxon>Embryophyta</taxon>
        <taxon>Tracheophyta</taxon>
        <taxon>Spermatophyta</taxon>
        <taxon>Magnoliopsida</taxon>
        <taxon>eudicotyledons</taxon>
        <taxon>Gunneridae</taxon>
        <taxon>Pentapetalae</taxon>
        <taxon>asterids</taxon>
        <taxon>campanulids</taxon>
        <taxon>Asterales</taxon>
        <taxon>Asteraceae</taxon>
        <taxon>Carduoideae</taxon>
        <taxon>Cardueae</taxon>
        <taxon>Arctiinae</taxon>
        <taxon>Arctium</taxon>
    </lineage>
</organism>
<evidence type="ECO:0000313" key="2">
    <source>
        <dbReference type="Proteomes" id="UP001055879"/>
    </source>
</evidence>
<sequence>MEPYTAAFLATVALLLLATVLRRPTTVNLPPGPKPWPIIGNLNLIGPLPHRSIHQLTRKHGPIIHLKFGSKNVVVGSSVEIAKLILKTMDTNFICRPKTAAGKHTTYGYTDITWSPYGPYWRQARKLCVTELFSAKRMGSFEYIRVAEMTSLVGAVRGRCGEAIVLKDLLSTMSSNVISRMVLGRSYLAGGECGAGRGRGVVVTGGEFKRMLEELFLLNGVFNVGDWIPWMGFMDLQGYVKRMKVVSRKFDRFLEDVLEEHEGRRRAEGDGFVAADMVDLLLQLADDPTLEVKLERNGVKGFAQDLLAGGTESSTMTIEWAITELLRKPELFKKATEELDRVIGQDRWVKEKDMPDLPYIKAIAKETMRLHPVAPLLTPRRTREDCKVAGYDIPADTLVIVSSWTIGRDPQLWDNPLEFHPERFIEDEIDVKGTNFKFLPFGAGRRMCPGYSLGIKVIESSLANLLHGFIWKLPGQMTRHDIEMEEIYGLSTPKKNPLVTIAHPRLPLEMYSI</sequence>
<dbReference type="EMBL" id="CM042048">
    <property type="protein sequence ID" value="KAI3759784.1"/>
    <property type="molecule type" value="Genomic_DNA"/>
</dbReference>
<protein>
    <submittedName>
        <fullName evidence="1">Uncharacterized protein</fullName>
    </submittedName>
</protein>
<keyword evidence="2" id="KW-1185">Reference proteome</keyword>
<accession>A0ACB9ELJ0</accession>
<comment type="caution">
    <text evidence="1">The sequence shown here is derived from an EMBL/GenBank/DDBJ whole genome shotgun (WGS) entry which is preliminary data.</text>
</comment>